<keyword evidence="3" id="KW-1185">Reference proteome</keyword>
<gene>
    <name evidence="2" type="ORF">MHYMCMPASI_00719</name>
</gene>
<name>A0A8S4C0R7_9ACAR</name>
<evidence type="ECO:0000313" key="2">
    <source>
        <dbReference type="EMBL" id="CAG7593875.1"/>
    </source>
</evidence>
<dbReference type="InterPro" id="IPR012338">
    <property type="entry name" value="Beta-lactam/transpept-like"/>
</dbReference>
<organism evidence="2 3">
    <name type="scientific">Hyalomma marginatum</name>
    <dbReference type="NCBI Taxonomy" id="34627"/>
    <lineage>
        <taxon>Eukaryota</taxon>
        <taxon>Metazoa</taxon>
        <taxon>Ecdysozoa</taxon>
        <taxon>Arthropoda</taxon>
        <taxon>Chelicerata</taxon>
        <taxon>Arachnida</taxon>
        <taxon>Acari</taxon>
        <taxon>Parasitiformes</taxon>
        <taxon>Ixodida</taxon>
        <taxon>Ixodoidea</taxon>
        <taxon>Ixodidae</taxon>
        <taxon>Hyalomminae</taxon>
        <taxon>Hyalomma</taxon>
    </lineage>
</organism>
<comment type="caution">
    <text evidence="2">The sequence shown here is derived from an EMBL/GenBank/DDBJ whole genome shotgun (WGS) entry which is preliminary data.</text>
</comment>
<evidence type="ECO:0000259" key="1">
    <source>
        <dbReference type="Pfam" id="PF00905"/>
    </source>
</evidence>
<dbReference type="AlphaFoldDB" id="A0A8S4C0R7"/>
<dbReference type="Pfam" id="PF00905">
    <property type="entry name" value="Transpeptidase"/>
    <property type="match status" value="1"/>
</dbReference>
<dbReference type="Gene3D" id="3.40.710.10">
    <property type="entry name" value="DD-peptidase/beta-lactamase superfamily"/>
    <property type="match status" value="1"/>
</dbReference>
<dbReference type="EMBL" id="CAJVAF010000300">
    <property type="protein sequence ID" value="CAG7593875.1"/>
    <property type="molecule type" value="Genomic_DNA"/>
</dbReference>
<protein>
    <recommendedName>
        <fullName evidence="1">Penicillin-binding protein transpeptidase domain-containing protein</fullName>
    </recommendedName>
</protein>
<dbReference type="InterPro" id="IPR001460">
    <property type="entry name" value="PCN-bd_Tpept"/>
</dbReference>
<dbReference type="GO" id="GO:0008658">
    <property type="term" value="F:penicillin binding"/>
    <property type="evidence" value="ECO:0007669"/>
    <property type="project" value="InterPro"/>
</dbReference>
<sequence length="110" mass="12922">MQKFIDNKLPVSVKSQELTRNILFIEDLPEDWKLYGKTGSCSYVNPDGSHDEDYKVGRFVGWIQKDTRTIAFSHHIEDRNKQATFVSNQARELAREKLVHLIKEENRSER</sequence>
<evidence type="ECO:0000313" key="3">
    <source>
        <dbReference type="Proteomes" id="UP000837675"/>
    </source>
</evidence>
<proteinExistence type="predicted"/>
<accession>A0A8S4C0R7</accession>
<dbReference type="Proteomes" id="UP000837675">
    <property type="component" value="Unassembled WGS sequence"/>
</dbReference>
<dbReference type="SUPFAM" id="SSF56601">
    <property type="entry name" value="beta-lactamase/transpeptidase-like"/>
    <property type="match status" value="1"/>
</dbReference>
<reference evidence="2" key="1">
    <citation type="submission" date="2021-06" db="EMBL/GenBank/DDBJ databases">
        <authorList>
            <person name="Nardi T."/>
            <person name="Nardi T."/>
        </authorList>
    </citation>
    <scope>NUCLEOTIDE SEQUENCE</scope>
</reference>
<feature type="domain" description="Penicillin-binding protein transpeptidase" evidence="1">
    <location>
        <begin position="6"/>
        <end position="86"/>
    </location>
</feature>